<organism evidence="1 2">
    <name type="scientific">Leptotrombidium deliense</name>
    <dbReference type="NCBI Taxonomy" id="299467"/>
    <lineage>
        <taxon>Eukaryota</taxon>
        <taxon>Metazoa</taxon>
        <taxon>Ecdysozoa</taxon>
        <taxon>Arthropoda</taxon>
        <taxon>Chelicerata</taxon>
        <taxon>Arachnida</taxon>
        <taxon>Acari</taxon>
        <taxon>Acariformes</taxon>
        <taxon>Trombidiformes</taxon>
        <taxon>Prostigmata</taxon>
        <taxon>Anystina</taxon>
        <taxon>Parasitengona</taxon>
        <taxon>Trombiculoidea</taxon>
        <taxon>Trombiculidae</taxon>
        <taxon>Leptotrombidium</taxon>
    </lineage>
</organism>
<reference evidence="1 2" key="1">
    <citation type="journal article" date="2018" name="Gigascience">
        <title>Genomes of trombidid mites reveal novel predicted allergens and laterally-transferred genes associated with secondary metabolism.</title>
        <authorList>
            <person name="Dong X."/>
            <person name="Chaisiri K."/>
            <person name="Xia D."/>
            <person name="Armstrong S.D."/>
            <person name="Fang Y."/>
            <person name="Donnelly M.J."/>
            <person name="Kadowaki T."/>
            <person name="McGarry J.W."/>
            <person name="Darby A.C."/>
            <person name="Makepeace B.L."/>
        </authorList>
    </citation>
    <scope>NUCLEOTIDE SEQUENCE [LARGE SCALE GENOMIC DNA]</scope>
    <source>
        <strain evidence="1">UoL-UT</strain>
    </source>
</reference>
<dbReference type="GO" id="GO:0006629">
    <property type="term" value="P:lipid metabolic process"/>
    <property type="evidence" value="ECO:0007669"/>
    <property type="project" value="InterPro"/>
</dbReference>
<dbReference type="AlphaFoldDB" id="A0A443SMC6"/>
<dbReference type="InterPro" id="IPR003386">
    <property type="entry name" value="LACT/PDAT_acylTrfase"/>
</dbReference>
<dbReference type="Proteomes" id="UP000288716">
    <property type="component" value="Unassembled WGS sequence"/>
</dbReference>
<dbReference type="VEuPathDB" id="VectorBase:LDEU003349"/>
<dbReference type="EMBL" id="NCKV01001262">
    <property type="protein sequence ID" value="RWS28691.1"/>
    <property type="molecule type" value="Genomic_DNA"/>
</dbReference>
<dbReference type="STRING" id="299467.A0A443SMC6"/>
<gene>
    <name evidence="1" type="ORF">B4U80_07897</name>
</gene>
<proteinExistence type="predicted"/>
<sequence length="401" mass="45927">MKQSSRADNKIKQTKRTPIILVPGDGGSQIEAKLDKPEVVHYFCDRKTDAFFNLWLNLALLVPFVIDCWTDNMRLVYDNSTRRTSNPPGVMTRIPHWGNTTAIEFIDPTQVAGTAYFSVLVNELVREGYTRGVDLRGAPYDFRKAPQELEDFFVKFEALVKETYQMNGREKMILVCHSMGCQMMLYFLNRRSQSWKDKYISSLVTLACPWGGAVKALKAFASGDNLGVIVVKALTIRKDERTFPSLSFLLPTDKFWAHNETIITTGKMNYTVANFDQFFKDINYTTGYNMWLDVRNLTYDLKHPRVELHCLHGDGISTMEYLEYKNSTFPNQQPKITYGDGDGTVNIRSLRGCLKWNSTHPAKPFYYANFTNVEHMSIMGSPPIVNYIKKLAIRNVTYGRG</sequence>
<dbReference type="SUPFAM" id="SSF53474">
    <property type="entry name" value="alpha/beta-Hydrolases"/>
    <property type="match status" value="1"/>
</dbReference>
<evidence type="ECO:0000313" key="2">
    <source>
        <dbReference type="Proteomes" id="UP000288716"/>
    </source>
</evidence>
<dbReference type="OrthoDB" id="190846at2759"/>
<dbReference type="Gene3D" id="3.40.50.1820">
    <property type="entry name" value="alpha/beta hydrolase"/>
    <property type="match status" value="2"/>
</dbReference>
<comment type="caution">
    <text evidence="1">The sequence shown here is derived from an EMBL/GenBank/DDBJ whole genome shotgun (WGS) entry which is preliminary data.</text>
</comment>
<dbReference type="InterPro" id="IPR029058">
    <property type="entry name" value="AB_hydrolase_fold"/>
</dbReference>
<protein>
    <submittedName>
        <fullName evidence="1">Group XV phospholipase A2-like protein</fullName>
    </submittedName>
</protein>
<name>A0A443SMC6_9ACAR</name>
<accession>A0A443SMC6</accession>
<dbReference type="Pfam" id="PF02450">
    <property type="entry name" value="LCAT"/>
    <property type="match status" value="1"/>
</dbReference>
<evidence type="ECO:0000313" key="1">
    <source>
        <dbReference type="EMBL" id="RWS28691.1"/>
    </source>
</evidence>
<dbReference type="PANTHER" id="PTHR11440">
    <property type="entry name" value="LECITHIN-CHOLESTEROL ACYLTRANSFERASE-RELATED"/>
    <property type="match status" value="1"/>
</dbReference>
<dbReference type="GO" id="GO:0008374">
    <property type="term" value="F:O-acyltransferase activity"/>
    <property type="evidence" value="ECO:0007669"/>
    <property type="project" value="InterPro"/>
</dbReference>
<keyword evidence="2" id="KW-1185">Reference proteome</keyword>